<dbReference type="EMBL" id="VIRS01000019">
    <property type="protein sequence ID" value="TQS42315.1"/>
    <property type="molecule type" value="Genomic_DNA"/>
</dbReference>
<dbReference type="AlphaFoldDB" id="A0A545ANK1"/>
<organism evidence="2 3">
    <name type="scientific">Cryptosporangium phraense</name>
    <dbReference type="NCBI Taxonomy" id="2593070"/>
    <lineage>
        <taxon>Bacteria</taxon>
        <taxon>Bacillati</taxon>
        <taxon>Actinomycetota</taxon>
        <taxon>Actinomycetes</taxon>
        <taxon>Cryptosporangiales</taxon>
        <taxon>Cryptosporangiaceae</taxon>
        <taxon>Cryptosporangium</taxon>
    </lineage>
</organism>
<keyword evidence="1" id="KW-0472">Membrane</keyword>
<comment type="caution">
    <text evidence="2">The sequence shown here is derived from an EMBL/GenBank/DDBJ whole genome shotgun (WGS) entry which is preliminary data.</text>
</comment>
<dbReference type="RefSeq" id="WP_142707372.1">
    <property type="nucleotide sequence ID" value="NZ_VIRS01000019.1"/>
</dbReference>
<proteinExistence type="predicted"/>
<protein>
    <submittedName>
        <fullName evidence="2">Uncharacterized protein</fullName>
    </submittedName>
</protein>
<keyword evidence="3" id="KW-1185">Reference proteome</keyword>
<sequence length="159" mass="16582">MPAQVVPPRPRPIPVAAARTPSSNRVTRRIAAGALLAAVFVGGTAGSALADVRSVQLPMIHTDGMLPAVATDVARNVGTMVVTWPSASTKSTAAPLGDPDQGVVRRQGTATRLAVVWAAAATVAMAGILAGSLYRRRELRLALSRPAPVRLDAWRRQHG</sequence>
<dbReference type="Proteomes" id="UP000317982">
    <property type="component" value="Unassembled WGS sequence"/>
</dbReference>
<name>A0A545ANK1_9ACTN</name>
<feature type="transmembrane region" description="Helical" evidence="1">
    <location>
        <begin position="114"/>
        <end position="134"/>
    </location>
</feature>
<reference evidence="2 3" key="1">
    <citation type="submission" date="2019-07" db="EMBL/GenBank/DDBJ databases">
        <title>Cryptosporangium phraense sp. nov., isolated from plant litter.</title>
        <authorList>
            <person name="Suriyachadkun C."/>
        </authorList>
    </citation>
    <scope>NUCLEOTIDE SEQUENCE [LARGE SCALE GENOMIC DNA]</scope>
    <source>
        <strain evidence="2 3">A-T 5661</strain>
    </source>
</reference>
<evidence type="ECO:0000313" key="3">
    <source>
        <dbReference type="Proteomes" id="UP000317982"/>
    </source>
</evidence>
<dbReference type="InParanoid" id="A0A545ANK1"/>
<evidence type="ECO:0000256" key="1">
    <source>
        <dbReference type="SAM" id="Phobius"/>
    </source>
</evidence>
<gene>
    <name evidence="2" type="ORF">FL583_25670</name>
</gene>
<keyword evidence="1" id="KW-0812">Transmembrane</keyword>
<evidence type="ECO:0000313" key="2">
    <source>
        <dbReference type="EMBL" id="TQS42315.1"/>
    </source>
</evidence>
<accession>A0A545ANK1</accession>
<keyword evidence="1" id="KW-1133">Transmembrane helix</keyword>